<dbReference type="RefSeq" id="WP_081174567.1">
    <property type="nucleotide sequence ID" value="NZ_MSPX01000003.1"/>
</dbReference>
<proteinExistence type="inferred from homology"/>
<feature type="binding site" evidence="6">
    <location>
        <position position="345"/>
    </location>
    <ligand>
        <name>Zn(2+)</name>
        <dbReference type="ChEBI" id="CHEBI:29105"/>
    </ligand>
</feature>
<evidence type="ECO:0000313" key="8">
    <source>
        <dbReference type="Proteomes" id="UP000192652"/>
    </source>
</evidence>
<dbReference type="Proteomes" id="UP000192652">
    <property type="component" value="Unassembled WGS sequence"/>
</dbReference>
<evidence type="ECO:0000256" key="1">
    <source>
        <dbReference type="ARBA" id="ARBA00022448"/>
    </source>
</evidence>
<keyword evidence="4 6" id="KW-0862">Zinc</keyword>
<evidence type="ECO:0000256" key="5">
    <source>
        <dbReference type="ARBA" id="ARBA00023136"/>
    </source>
</evidence>
<comment type="similarity">
    <text evidence="6">Belongs to the inorganic carbon transporter (TC 9.A.2) DabA family.</text>
</comment>
<comment type="cofactor">
    <cofactor evidence="6">
        <name>Zn(2+)</name>
        <dbReference type="ChEBI" id="CHEBI:29105"/>
    </cofactor>
</comment>
<keyword evidence="5 6" id="KW-0472">Membrane</keyword>
<comment type="subunit">
    <text evidence="6">Forms a complex with DabB.</text>
</comment>
<feature type="binding site" evidence="6">
    <location>
        <position position="528"/>
    </location>
    <ligand>
        <name>Zn(2+)</name>
        <dbReference type="ChEBI" id="CHEBI:29105"/>
    </ligand>
</feature>
<dbReference type="EMBL" id="MSPX01000003">
    <property type="protein sequence ID" value="OQP87419.1"/>
    <property type="molecule type" value="Genomic_DNA"/>
</dbReference>
<dbReference type="HAMAP" id="MF_01871">
    <property type="entry name" value="DabA"/>
    <property type="match status" value="1"/>
</dbReference>
<comment type="caution">
    <text evidence="7">The sequence shown here is derived from an EMBL/GenBank/DDBJ whole genome shotgun (WGS) entry which is preliminary data.</text>
</comment>
<protein>
    <recommendedName>
        <fullName evidence="6">Probable inorganic carbon transporter subunit DabA</fullName>
    </recommendedName>
</protein>
<sequence length="824" mass="87747">MTERMAVDMLHGETLAKAADQAVRAIPPAWPLTATVAVNPFLGQVNESLDRTAARLARICGVRLALPRRHYAERVEKGEIRDEDLLAALRASPLPGGMDLAALKAALAEEPQPAEALPTIAELASRATGQDWPGLVCERIGSFAAGFFDEGQALWAASRHNGLYAAWRAFATHDLTPEIHGLKGFGITVAEAPETAEGAIARAAVSLGLGAEPGTYFHQLLLSLGGWSQFARHLQFKAEMDGRTDSTALDLLAIRLVFEEALYAGHKAAIESAWQKVRRVHAEPVQADRDTLIATLLQLAAEHAAQRQLAATLAAPVAGPVAAAVAAPVADGMAPRQPLLQAAFCIDVRSEVFRRALESSDPGIRTLGFAGFFGLGTSHKGFASVVAEHRLPVLLKPSVFSCSAVDGKGDADRKARFNARASRAWGRFKLAAVSSFAFVEAAGPVYAGKILRDGLGLGAGLGKGSAKAKGVDAARPRLAPGIDIETQAAMAERILRAMSLTEGFARIVLIAGHGANVVNNPYASALHCGACGGHAGDVNARLIAGMLNDREVREHLRAKGIDIPAGTVFLGGLHDTTTDRVTLFEEDLEQGLAAEERARIRQWLDNAGRLVRAERALRLPLASGEDIAGRSRDWSQVRPELGLAGCRAFIAAPRARTVGRSLEGQAFLHDYVWRKDEGFKVLELILTAPVVVASWISLQYFGSTVAPSLFGAGNKLLHNVVGGIGVVEGNGGNLRAGLPWQSVHDGVGFVHEPLRLTVAIEAPKEAIGNVLRQHPQVRALFDNGWLHLFALDERGQMAWRYAGDQVWEAAGAGEAGVLDRKRAG</sequence>
<evidence type="ECO:0000256" key="2">
    <source>
        <dbReference type="ARBA" id="ARBA00022475"/>
    </source>
</evidence>
<evidence type="ECO:0000256" key="6">
    <source>
        <dbReference type="HAMAP-Rule" id="MF_01871"/>
    </source>
</evidence>
<comment type="function">
    <text evidence="6">Part of an energy-coupled inorganic carbon pump.</text>
</comment>
<dbReference type="PANTHER" id="PTHR38344:SF1">
    <property type="entry name" value="INORGANIC CARBON TRANSPORTER SUBUNIT DABA-RELATED"/>
    <property type="match status" value="1"/>
</dbReference>
<keyword evidence="1 6" id="KW-0813">Transport</keyword>
<organism evidence="7 8">
    <name type="scientific">Xaviernesmea rhizosphaerae</name>
    <dbReference type="NCBI Taxonomy" id="1672749"/>
    <lineage>
        <taxon>Bacteria</taxon>
        <taxon>Pseudomonadati</taxon>
        <taxon>Pseudomonadota</taxon>
        <taxon>Alphaproteobacteria</taxon>
        <taxon>Hyphomicrobiales</taxon>
        <taxon>Rhizobiaceae</taxon>
        <taxon>Rhizobium/Agrobacterium group</taxon>
        <taxon>Xaviernesmea</taxon>
    </lineage>
</organism>
<evidence type="ECO:0000313" key="7">
    <source>
        <dbReference type="EMBL" id="OQP87419.1"/>
    </source>
</evidence>
<accession>A0ABX3PGT0</accession>
<reference evidence="7 8" key="1">
    <citation type="journal article" date="2017" name="Antonie Van Leeuwenhoek">
        <title>Rhizobium rhizosphaerae sp. nov., a novel species isolated from rice rhizosphere.</title>
        <authorList>
            <person name="Zhao J.J."/>
            <person name="Zhang J."/>
            <person name="Zhang R.J."/>
            <person name="Zhang C.W."/>
            <person name="Yin H.Q."/>
            <person name="Zhang X.X."/>
        </authorList>
    </citation>
    <scope>NUCLEOTIDE SEQUENCE [LARGE SCALE GENOMIC DNA]</scope>
    <source>
        <strain evidence="7 8">RD15</strain>
    </source>
</reference>
<dbReference type="PANTHER" id="PTHR38344">
    <property type="entry name" value="UPF0753 PROTEIN AQ_863"/>
    <property type="match status" value="1"/>
</dbReference>
<comment type="subcellular location">
    <subcellularLocation>
        <location evidence="6">Cell membrane</location>
        <topology evidence="6">Peripheral membrane protein</topology>
    </subcellularLocation>
</comment>
<dbReference type="InterPro" id="IPR018752">
    <property type="entry name" value="DabA"/>
</dbReference>
<keyword evidence="3 6" id="KW-0479">Metal-binding</keyword>
<dbReference type="Pfam" id="PF10070">
    <property type="entry name" value="DabA"/>
    <property type="match status" value="1"/>
</dbReference>
<feature type="binding site" evidence="6">
    <location>
        <position position="347"/>
    </location>
    <ligand>
        <name>Zn(2+)</name>
        <dbReference type="ChEBI" id="CHEBI:29105"/>
    </ligand>
</feature>
<feature type="binding site" evidence="6">
    <location>
        <position position="513"/>
    </location>
    <ligand>
        <name>Zn(2+)</name>
        <dbReference type="ChEBI" id="CHEBI:29105"/>
    </ligand>
</feature>
<gene>
    <name evidence="6" type="primary">dabA</name>
    <name evidence="7" type="ORF">BTR14_05660</name>
</gene>
<keyword evidence="2 6" id="KW-1003">Cell membrane</keyword>
<name>A0ABX3PGT0_9HYPH</name>
<keyword evidence="8" id="KW-1185">Reference proteome</keyword>
<evidence type="ECO:0000256" key="4">
    <source>
        <dbReference type="ARBA" id="ARBA00022833"/>
    </source>
</evidence>
<evidence type="ECO:0000256" key="3">
    <source>
        <dbReference type="ARBA" id="ARBA00022723"/>
    </source>
</evidence>